<accession>A0A934IUX9</accession>
<evidence type="ECO:0000256" key="1">
    <source>
        <dbReference type="SAM" id="SignalP"/>
    </source>
</evidence>
<feature type="signal peptide" evidence="1">
    <location>
        <begin position="1"/>
        <end position="19"/>
    </location>
</feature>
<dbReference type="RefSeq" id="WP_198874769.1">
    <property type="nucleotide sequence ID" value="NZ_JAEKMH010000001.1"/>
</dbReference>
<dbReference type="AlphaFoldDB" id="A0A934IUX9"/>
<protein>
    <submittedName>
        <fullName evidence="2">Uncharacterized protein</fullName>
    </submittedName>
</protein>
<evidence type="ECO:0000313" key="3">
    <source>
        <dbReference type="Proteomes" id="UP000602124"/>
    </source>
</evidence>
<dbReference type="EMBL" id="JAEKMH010000001">
    <property type="protein sequence ID" value="MBJ3783536.1"/>
    <property type="molecule type" value="Genomic_DNA"/>
</dbReference>
<keyword evidence="3" id="KW-1185">Reference proteome</keyword>
<proteinExistence type="predicted"/>
<keyword evidence="1" id="KW-0732">Signal</keyword>
<feature type="chain" id="PRO_5036737843" evidence="1">
    <location>
        <begin position="20"/>
        <end position="153"/>
    </location>
</feature>
<dbReference type="Proteomes" id="UP000602124">
    <property type="component" value="Unassembled WGS sequence"/>
</dbReference>
<sequence>MKNLALALPVLVLALPAQAAEPTNMITMDGTCESLVVDGDDLSADCKDSVMQVIYDIGRVGLYAFAGEQIVTFSGTSDEVIDNEIHHQLDQVVLGVTGSDPRSVPARGTCIYENPYEGAPARFTCEARAKSGASYTLSFVTDGATPEDIMAED</sequence>
<reference evidence="2" key="1">
    <citation type="submission" date="2020-12" db="EMBL/GenBank/DDBJ databases">
        <title>Devosia sp. MSA67 isolated from Mo River.</title>
        <authorList>
            <person name="Ma F."/>
            <person name="Zi Z."/>
        </authorList>
    </citation>
    <scope>NUCLEOTIDE SEQUENCE</scope>
    <source>
        <strain evidence="2">MSA67</strain>
    </source>
</reference>
<name>A0A934IUX9_9HYPH</name>
<gene>
    <name evidence="2" type="ORF">JEQ47_02275</name>
</gene>
<organism evidence="2 3">
    <name type="scientific">Devosia sediminis</name>
    <dbReference type="NCBI Taxonomy" id="2798801"/>
    <lineage>
        <taxon>Bacteria</taxon>
        <taxon>Pseudomonadati</taxon>
        <taxon>Pseudomonadota</taxon>
        <taxon>Alphaproteobacteria</taxon>
        <taxon>Hyphomicrobiales</taxon>
        <taxon>Devosiaceae</taxon>
        <taxon>Devosia</taxon>
    </lineage>
</organism>
<comment type="caution">
    <text evidence="2">The sequence shown here is derived from an EMBL/GenBank/DDBJ whole genome shotgun (WGS) entry which is preliminary data.</text>
</comment>
<evidence type="ECO:0000313" key="2">
    <source>
        <dbReference type="EMBL" id="MBJ3783536.1"/>
    </source>
</evidence>